<dbReference type="EMBL" id="BMAC01000252">
    <property type="protein sequence ID" value="GFP91697.1"/>
    <property type="molecule type" value="Genomic_DNA"/>
</dbReference>
<dbReference type="GO" id="GO:0006511">
    <property type="term" value="P:ubiquitin-dependent protein catabolic process"/>
    <property type="evidence" value="ECO:0007669"/>
    <property type="project" value="TreeGrafter"/>
</dbReference>
<accession>A0A830BUQ3</accession>
<keyword evidence="3" id="KW-0862">Zinc</keyword>
<dbReference type="OrthoDB" id="3824970at2759"/>
<evidence type="ECO:0000259" key="5">
    <source>
        <dbReference type="PROSITE" id="PS50089"/>
    </source>
</evidence>
<evidence type="ECO:0000313" key="6">
    <source>
        <dbReference type="EMBL" id="GFP91697.1"/>
    </source>
</evidence>
<dbReference type="GO" id="GO:0005634">
    <property type="term" value="C:nucleus"/>
    <property type="evidence" value="ECO:0007669"/>
    <property type="project" value="TreeGrafter"/>
</dbReference>
<dbReference type="SUPFAM" id="SSF57850">
    <property type="entry name" value="RING/U-box"/>
    <property type="match status" value="1"/>
</dbReference>
<evidence type="ECO:0000256" key="1">
    <source>
        <dbReference type="ARBA" id="ARBA00022723"/>
    </source>
</evidence>
<dbReference type="GO" id="GO:0008270">
    <property type="term" value="F:zinc ion binding"/>
    <property type="evidence" value="ECO:0007669"/>
    <property type="project" value="UniProtKB-KW"/>
</dbReference>
<dbReference type="SMART" id="SM00184">
    <property type="entry name" value="RING"/>
    <property type="match status" value="1"/>
</dbReference>
<evidence type="ECO:0000256" key="3">
    <source>
        <dbReference type="ARBA" id="ARBA00022833"/>
    </source>
</evidence>
<dbReference type="AlphaFoldDB" id="A0A830BUQ3"/>
<sequence>MGSQVGYEYKYRFSLVDLNELNYSKHKSKRRDGVKTFLLEFRTNFILKTRPRSEEEKIEKEEDDLIILDSERFDTFMYPFENETKELSLFFSMTYYRLGEYWMSKDELRSLLKETLEFLRKTAADPQHAPLNPIPVVVHLDVCTVQQEGESFGAAMDRAIRAEYLVPLYLWQHRMTLPEFKAMHPLLRMFIRSLDRVRVGNADERLALMKVCSICSRDSNVGAQITPLPTCGHAFHSHCILPWLEENNLCPSCRSPAYDP</sequence>
<proteinExistence type="predicted"/>
<dbReference type="Gene3D" id="3.30.40.10">
    <property type="entry name" value="Zinc/RING finger domain, C3HC4 (zinc finger)"/>
    <property type="match status" value="1"/>
</dbReference>
<dbReference type="PROSITE" id="PS50089">
    <property type="entry name" value="ZF_RING_2"/>
    <property type="match status" value="1"/>
</dbReference>
<dbReference type="InterPro" id="IPR013083">
    <property type="entry name" value="Znf_RING/FYVE/PHD"/>
</dbReference>
<protein>
    <submittedName>
        <fullName evidence="6">E3 ubiquitin-protein ligase rnf126-b</fullName>
    </submittedName>
</protein>
<dbReference type="InterPro" id="IPR051834">
    <property type="entry name" value="RING_finger_E3_ligase"/>
</dbReference>
<keyword evidence="7" id="KW-1185">Reference proteome</keyword>
<dbReference type="InterPro" id="IPR001841">
    <property type="entry name" value="Znf_RING"/>
</dbReference>
<dbReference type="PANTHER" id="PTHR45931:SF16">
    <property type="entry name" value="RING_U-BOX SUPERFAMILY PROTEIN"/>
    <property type="match status" value="1"/>
</dbReference>
<dbReference type="Proteomes" id="UP000653305">
    <property type="component" value="Unassembled WGS sequence"/>
</dbReference>
<evidence type="ECO:0000256" key="4">
    <source>
        <dbReference type="PROSITE-ProRule" id="PRU00175"/>
    </source>
</evidence>
<comment type="caution">
    <text evidence="6">The sequence shown here is derived from an EMBL/GenBank/DDBJ whole genome shotgun (WGS) entry which is preliminary data.</text>
</comment>
<feature type="domain" description="RING-type" evidence="5">
    <location>
        <begin position="212"/>
        <end position="254"/>
    </location>
</feature>
<keyword evidence="2 4" id="KW-0863">Zinc-finger</keyword>
<dbReference type="PANTHER" id="PTHR45931">
    <property type="entry name" value="SI:CH211-59O9.10"/>
    <property type="match status" value="1"/>
</dbReference>
<dbReference type="GO" id="GO:0061630">
    <property type="term" value="F:ubiquitin protein ligase activity"/>
    <property type="evidence" value="ECO:0007669"/>
    <property type="project" value="TreeGrafter"/>
</dbReference>
<dbReference type="CDD" id="cd16454">
    <property type="entry name" value="RING-H2_PA-TM-RING"/>
    <property type="match status" value="1"/>
</dbReference>
<name>A0A830BUQ3_9LAMI</name>
<organism evidence="6 7">
    <name type="scientific">Phtheirospermum japonicum</name>
    <dbReference type="NCBI Taxonomy" id="374723"/>
    <lineage>
        <taxon>Eukaryota</taxon>
        <taxon>Viridiplantae</taxon>
        <taxon>Streptophyta</taxon>
        <taxon>Embryophyta</taxon>
        <taxon>Tracheophyta</taxon>
        <taxon>Spermatophyta</taxon>
        <taxon>Magnoliopsida</taxon>
        <taxon>eudicotyledons</taxon>
        <taxon>Gunneridae</taxon>
        <taxon>Pentapetalae</taxon>
        <taxon>asterids</taxon>
        <taxon>lamiids</taxon>
        <taxon>Lamiales</taxon>
        <taxon>Orobanchaceae</taxon>
        <taxon>Orobanchaceae incertae sedis</taxon>
        <taxon>Phtheirospermum</taxon>
    </lineage>
</organism>
<keyword evidence="1" id="KW-0479">Metal-binding</keyword>
<evidence type="ECO:0000313" key="7">
    <source>
        <dbReference type="Proteomes" id="UP000653305"/>
    </source>
</evidence>
<reference evidence="6" key="1">
    <citation type="submission" date="2020-07" db="EMBL/GenBank/DDBJ databases">
        <title>Ethylene signaling mediates host invasion by parasitic plants.</title>
        <authorList>
            <person name="Yoshida S."/>
        </authorList>
    </citation>
    <scope>NUCLEOTIDE SEQUENCE</scope>
    <source>
        <strain evidence="6">Okayama</strain>
    </source>
</reference>
<evidence type="ECO:0000256" key="2">
    <source>
        <dbReference type="ARBA" id="ARBA00022771"/>
    </source>
</evidence>
<dbReference type="Pfam" id="PF13639">
    <property type="entry name" value="zf-RING_2"/>
    <property type="match status" value="1"/>
</dbReference>
<gene>
    <name evidence="6" type="ORF">PHJA_001313700</name>
</gene>